<sequence>MGISNLDFQTEKPFKLSYDAVGFPLDKDIYPDGLRLDQK</sequence>
<dbReference type="EMBL" id="BARW01000709">
    <property type="protein sequence ID" value="GAI68192.1"/>
    <property type="molecule type" value="Genomic_DNA"/>
</dbReference>
<proteinExistence type="predicted"/>
<comment type="caution">
    <text evidence="1">The sequence shown here is derived from an EMBL/GenBank/DDBJ whole genome shotgun (WGS) entry which is preliminary data.</text>
</comment>
<evidence type="ECO:0000313" key="1">
    <source>
        <dbReference type="EMBL" id="GAI68192.1"/>
    </source>
</evidence>
<accession>X1QI81</accession>
<name>X1QI81_9ZZZZ</name>
<organism evidence="1">
    <name type="scientific">marine sediment metagenome</name>
    <dbReference type="NCBI Taxonomy" id="412755"/>
    <lineage>
        <taxon>unclassified sequences</taxon>
        <taxon>metagenomes</taxon>
        <taxon>ecological metagenomes</taxon>
    </lineage>
</organism>
<protein>
    <submittedName>
        <fullName evidence="1">Uncharacterized protein</fullName>
    </submittedName>
</protein>
<gene>
    <name evidence="1" type="ORF">S12H4_02743</name>
</gene>
<feature type="non-terminal residue" evidence="1">
    <location>
        <position position="39"/>
    </location>
</feature>
<reference evidence="1" key="1">
    <citation type="journal article" date="2014" name="Front. Microbiol.">
        <title>High frequency of phylogenetically diverse reductive dehalogenase-homologous genes in deep subseafloor sedimentary metagenomes.</title>
        <authorList>
            <person name="Kawai M."/>
            <person name="Futagami T."/>
            <person name="Toyoda A."/>
            <person name="Takaki Y."/>
            <person name="Nishi S."/>
            <person name="Hori S."/>
            <person name="Arai W."/>
            <person name="Tsubouchi T."/>
            <person name="Morono Y."/>
            <person name="Uchiyama I."/>
            <person name="Ito T."/>
            <person name="Fujiyama A."/>
            <person name="Inagaki F."/>
            <person name="Takami H."/>
        </authorList>
    </citation>
    <scope>NUCLEOTIDE SEQUENCE</scope>
    <source>
        <strain evidence="1">Expedition CK06-06</strain>
    </source>
</reference>
<dbReference type="AlphaFoldDB" id="X1QI81"/>